<evidence type="ECO:0000313" key="1">
    <source>
        <dbReference type="EMBL" id="MBB1518382.1"/>
    </source>
</evidence>
<keyword evidence="2" id="KW-1185">Reference proteome</keyword>
<dbReference type="SUPFAM" id="SSF52540">
    <property type="entry name" value="P-loop containing nucleoside triphosphate hydrolases"/>
    <property type="match status" value="1"/>
</dbReference>
<proteinExistence type="predicted"/>
<dbReference type="EMBL" id="JACJFN010000001">
    <property type="protein sequence ID" value="MBB1518382.1"/>
    <property type="molecule type" value="Genomic_DNA"/>
</dbReference>
<comment type="caution">
    <text evidence="1">The sequence shown here is derived from an EMBL/GenBank/DDBJ whole genome shotgun (WGS) entry which is preliminary data.</text>
</comment>
<accession>A0A7W4H3L3</accession>
<sequence>MKYSHLSDTAASKVELPDQERIQHIKKPRWIGYSRAKDILEKLEDLLVHPVQPRMPNMLIVGETNNGKTMLVEKFRERHPASENPNGEAVKIPVLYIQAPPGPDERGIYNAILNRLFEANPRSESVDAKRDRVVAILKRVSLGFVMIDEIHHLMAGAYVKQRNALNVLKYLGNELRVPIVGIGTAEAVRAVQTDPQLANRFTPEVLPKWTRNAELARLMSSFERVLPLKEASQLSASPLIDRVLDMSSGTIGEMSTLLNMAAIHAIKTGEERITVSTLEGCQYVPPAQRKQAAALM</sequence>
<gene>
    <name evidence="1" type="ORF">H3H45_03970</name>
</gene>
<organism evidence="1 2">
    <name type="scientific">Aquipseudomonas guryensis</name>
    <dbReference type="NCBI Taxonomy" id="2759165"/>
    <lineage>
        <taxon>Bacteria</taxon>
        <taxon>Pseudomonadati</taxon>
        <taxon>Pseudomonadota</taxon>
        <taxon>Gammaproteobacteria</taxon>
        <taxon>Pseudomonadales</taxon>
        <taxon>Pseudomonadaceae</taxon>
        <taxon>Aquipseudomonas</taxon>
    </lineage>
</organism>
<dbReference type="InterPro" id="IPR008868">
    <property type="entry name" value="TniB"/>
</dbReference>
<dbReference type="Gene3D" id="3.40.50.300">
    <property type="entry name" value="P-loop containing nucleotide triphosphate hydrolases"/>
    <property type="match status" value="1"/>
</dbReference>
<dbReference type="Proteomes" id="UP000581189">
    <property type="component" value="Unassembled WGS sequence"/>
</dbReference>
<evidence type="ECO:0000313" key="2">
    <source>
        <dbReference type="Proteomes" id="UP000581189"/>
    </source>
</evidence>
<protein>
    <submittedName>
        <fullName evidence="1">TniB family NTP-binding protein</fullName>
    </submittedName>
</protein>
<name>A0A7W4H3L3_9GAMM</name>
<dbReference type="RefSeq" id="WP_182832433.1">
    <property type="nucleotide sequence ID" value="NZ_JACJFN010000001.1"/>
</dbReference>
<reference evidence="1 2" key="1">
    <citation type="submission" date="2020-08" db="EMBL/GenBank/DDBJ databases">
        <authorList>
            <person name="Kim C.M."/>
        </authorList>
    </citation>
    <scope>NUCLEOTIDE SEQUENCE [LARGE SCALE GENOMIC DNA]</scope>
    <source>
        <strain evidence="1 2">SR9</strain>
    </source>
</reference>
<dbReference type="AlphaFoldDB" id="A0A7W4H3L3"/>
<dbReference type="Pfam" id="PF05621">
    <property type="entry name" value="TniB"/>
    <property type="match status" value="1"/>
</dbReference>
<dbReference type="InterPro" id="IPR027417">
    <property type="entry name" value="P-loop_NTPase"/>
</dbReference>